<evidence type="ECO:0000256" key="3">
    <source>
        <dbReference type="ARBA" id="ARBA00022989"/>
    </source>
</evidence>
<dbReference type="WBParaSite" id="nRc.2.0.1.t04933-RA">
    <property type="protein sequence ID" value="nRc.2.0.1.t04933-RA"/>
    <property type="gene ID" value="nRc.2.0.1.g04933"/>
</dbReference>
<comment type="subcellular location">
    <subcellularLocation>
        <location evidence="1">Membrane</location>
        <topology evidence="1">Single-pass membrane protein</topology>
    </subcellularLocation>
</comment>
<dbReference type="Proteomes" id="UP000887565">
    <property type="component" value="Unplaced"/>
</dbReference>
<reference evidence="7" key="1">
    <citation type="submission" date="2022-11" db="UniProtKB">
        <authorList>
            <consortium name="WormBaseParasite"/>
        </authorList>
    </citation>
    <scope>IDENTIFICATION</scope>
</reference>
<name>A0A915HSN5_ROMCU</name>
<keyword evidence="4" id="KW-0472">Membrane</keyword>
<proteinExistence type="predicted"/>
<keyword evidence="2" id="KW-0812">Transmembrane</keyword>
<dbReference type="GO" id="GO:0071218">
    <property type="term" value="P:cellular response to misfolded protein"/>
    <property type="evidence" value="ECO:0007669"/>
    <property type="project" value="TreeGrafter"/>
</dbReference>
<organism evidence="6 7">
    <name type="scientific">Romanomermis culicivorax</name>
    <name type="common">Nematode worm</name>
    <dbReference type="NCBI Taxonomy" id="13658"/>
    <lineage>
        <taxon>Eukaryota</taxon>
        <taxon>Metazoa</taxon>
        <taxon>Ecdysozoa</taxon>
        <taxon>Nematoda</taxon>
        <taxon>Enoplea</taxon>
        <taxon>Dorylaimia</taxon>
        <taxon>Mermithida</taxon>
        <taxon>Mermithoidea</taxon>
        <taxon>Mermithidae</taxon>
        <taxon>Romanomermis</taxon>
    </lineage>
</organism>
<keyword evidence="6" id="KW-1185">Reference proteome</keyword>
<dbReference type="PANTHER" id="PTHR43908:SF3">
    <property type="entry name" value="AT29763P-RELATED"/>
    <property type="match status" value="1"/>
</dbReference>
<sequence length="95" mass="11618">MSFLRKYNQQRQTSELKVTYFVKSDFLKNYENSIRQIDRQVEEEYIDNLRTACFRERNRKDTLLWRAKLYGDSSLYEEAQRMPTQSCARLSNIYK</sequence>
<dbReference type="InterPro" id="IPR051100">
    <property type="entry name" value="DnaJ_subfamily_B/C"/>
</dbReference>
<evidence type="ECO:0000259" key="5">
    <source>
        <dbReference type="Pfam" id="PF09320"/>
    </source>
</evidence>
<dbReference type="PANTHER" id="PTHR43908">
    <property type="entry name" value="AT29763P-RELATED"/>
    <property type="match status" value="1"/>
</dbReference>
<feature type="domain" description="DUF1977" evidence="5">
    <location>
        <begin position="5"/>
        <end position="90"/>
    </location>
</feature>
<evidence type="ECO:0000256" key="1">
    <source>
        <dbReference type="ARBA" id="ARBA00004167"/>
    </source>
</evidence>
<dbReference type="OMA" id="TACFRER"/>
<evidence type="ECO:0000313" key="7">
    <source>
        <dbReference type="WBParaSite" id="nRc.2.0.1.t04933-RA"/>
    </source>
</evidence>
<dbReference type="GO" id="GO:0030544">
    <property type="term" value="F:Hsp70 protein binding"/>
    <property type="evidence" value="ECO:0007669"/>
    <property type="project" value="TreeGrafter"/>
</dbReference>
<protein>
    <submittedName>
        <fullName evidence="7">DUF1977 domain-containing protein</fullName>
    </submittedName>
</protein>
<dbReference type="InterPro" id="IPR015399">
    <property type="entry name" value="DUF1977_DnaJ-like"/>
</dbReference>
<evidence type="ECO:0000256" key="2">
    <source>
        <dbReference type="ARBA" id="ARBA00022692"/>
    </source>
</evidence>
<dbReference type="GO" id="GO:0005789">
    <property type="term" value="C:endoplasmic reticulum membrane"/>
    <property type="evidence" value="ECO:0007669"/>
    <property type="project" value="TreeGrafter"/>
</dbReference>
<evidence type="ECO:0000256" key="4">
    <source>
        <dbReference type="ARBA" id="ARBA00023136"/>
    </source>
</evidence>
<evidence type="ECO:0000313" key="6">
    <source>
        <dbReference type="Proteomes" id="UP000887565"/>
    </source>
</evidence>
<accession>A0A915HSN5</accession>
<dbReference type="Pfam" id="PF09320">
    <property type="entry name" value="DUF1977"/>
    <property type="match status" value="1"/>
</dbReference>
<keyword evidence="3" id="KW-1133">Transmembrane helix</keyword>
<dbReference type="AlphaFoldDB" id="A0A915HSN5"/>